<sequence length="73" mass="8920">IGAERIIRNQIDYIIEYRRFRNFIRSVKTYQEAVIHSDYVLLLVRMRLCLKKTIGKNMKLQTDIRKLKNHDIR</sequence>
<feature type="non-terminal residue" evidence="1">
    <location>
        <position position="1"/>
    </location>
</feature>
<dbReference type="Proteomes" id="UP001516400">
    <property type="component" value="Unassembled WGS sequence"/>
</dbReference>
<reference evidence="1 2" key="1">
    <citation type="journal article" date="2021" name="BMC Biol.">
        <title>Horizontally acquired antibacterial genes associated with adaptive radiation of ladybird beetles.</title>
        <authorList>
            <person name="Li H.S."/>
            <person name="Tang X.F."/>
            <person name="Huang Y.H."/>
            <person name="Xu Z.Y."/>
            <person name="Chen M.L."/>
            <person name="Du X.Y."/>
            <person name="Qiu B.Y."/>
            <person name="Chen P.T."/>
            <person name="Zhang W."/>
            <person name="Slipinski A."/>
            <person name="Escalona H.E."/>
            <person name="Waterhouse R.M."/>
            <person name="Zwick A."/>
            <person name="Pang H."/>
        </authorList>
    </citation>
    <scope>NUCLEOTIDE SEQUENCE [LARGE SCALE GENOMIC DNA]</scope>
    <source>
        <strain evidence="1">SYSU2018</strain>
    </source>
</reference>
<evidence type="ECO:0000313" key="2">
    <source>
        <dbReference type="Proteomes" id="UP001516400"/>
    </source>
</evidence>
<dbReference type="AlphaFoldDB" id="A0ABD2MN61"/>
<proteinExistence type="predicted"/>
<name>A0ABD2MN61_9CUCU</name>
<gene>
    <name evidence="1" type="ORF">HHI36_006968</name>
</gene>
<organism evidence="1 2">
    <name type="scientific">Cryptolaemus montrouzieri</name>
    <dbReference type="NCBI Taxonomy" id="559131"/>
    <lineage>
        <taxon>Eukaryota</taxon>
        <taxon>Metazoa</taxon>
        <taxon>Ecdysozoa</taxon>
        <taxon>Arthropoda</taxon>
        <taxon>Hexapoda</taxon>
        <taxon>Insecta</taxon>
        <taxon>Pterygota</taxon>
        <taxon>Neoptera</taxon>
        <taxon>Endopterygota</taxon>
        <taxon>Coleoptera</taxon>
        <taxon>Polyphaga</taxon>
        <taxon>Cucujiformia</taxon>
        <taxon>Coccinelloidea</taxon>
        <taxon>Coccinellidae</taxon>
        <taxon>Scymninae</taxon>
        <taxon>Scymnini</taxon>
        <taxon>Cryptolaemus</taxon>
    </lineage>
</organism>
<comment type="caution">
    <text evidence="1">The sequence shown here is derived from an EMBL/GenBank/DDBJ whole genome shotgun (WGS) entry which is preliminary data.</text>
</comment>
<protein>
    <submittedName>
        <fullName evidence="1">Uncharacterized protein</fullName>
    </submittedName>
</protein>
<accession>A0ABD2MN61</accession>
<dbReference type="EMBL" id="JABFTP020000021">
    <property type="protein sequence ID" value="KAL3267835.1"/>
    <property type="molecule type" value="Genomic_DNA"/>
</dbReference>
<evidence type="ECO:0000313" key="1">
    <source>
        <dbReference type="EMBL" id="KAL3267835.1"/>
    </source>
</evidence>
<keyword evidence="2" id="KW-1185">Reference proteome</keyword>
<feature type="non-terminal residue" evidence="1">
    <location>
        <position position="73"/>
    </location>
</feature>